<dbReference type="Pfam" id="PF09339">
    <property type="entry name" value="HTH_IclR"/>
    <property type="match status" value="1"/>
</dbReference>
<evidence type="ECO:0000256" key="1">
    <source>
        <dbReference type="ARBA" id="ARBA00022798"/>
    </source>
</evidence>
<comment type="function">
    <text evidence="5">May be an activator protein for the gylABX operon.</text>
</comment>
<dbReference type="PROSITE" id="PS51077">
    <property type="entry name" value="HTH_ICLR"/>
    <property type="match status" value="1"/>
</dbReference>
<feature type="region of interest" description="Disordered" evidence="7">
    <location>
        <begin position="1"/>
        <end position="25"/>
    </location>
</feature>
<protein>
    <recommendedName>
        <fullName evidence="6">Glycerol operon regulatory protein</fullName>
    </recommendedName>
</protein>
<dbReference type="EMBL" id="QXGL01000002">
    <property type="protein sequence ID" value="RSX53661.1"/>
    <property type="molecule type" value="Genomic_DNA"/>
</dbReference>
<proteinExistence type="predicted"/>
<feature type="domain" description="HTH iclR-type" evidence="8">
    <location>
        <begin position="27"/>
        <end position="89"/>
    </location>
</feature>
<evidence type="ECO:0000256" key="3">
    <source>
        <dbReference type="ARBA" id="ARBA00023125"/>
    </source>
</evidence>
<dbReference type="GO" id="GO:0045892">
    <property type="term" value="P:negative regulation of DNA-templated transcription"/>
    <property type="evidence" value="ECO:0007669"/>
    <property type="project" value="TreeGrafter"/>
</dbReference>
<evidence type="ECO:0000256" key="2">
    <source>
        <dbReference type="ARBA" id="ARBA00023015"/>
    </source>
</evidence>
<dbReference type="AlphaFoldDB" id="A0A430FLP1"/>
<comment type="caution">
    <text evidence="10">The sequence shown here is derived from an EMBL/GenBank/DDBJ whole genome shotgun (WGS) entry which is preliminary data.</text>
</comment>
<dbReference type="Gene3D" id="3.30.450.40">
    <property type="match status" value="1"/>
</dbReference>
<dbReference type="FunFam" id="1.10.10.10:FF:000056">
    <property type="entry name" value="IclR family transcriptional regulator"/>
    <property type="match status" value="1"/>
</dbReference>
<keyword evidence="4" id="KW-0804">Transcription</keyword>
<dbReference type="InterPro" id="IPR029016">
    <property type="entry name" value="GAF-like_dom_sf"/>
</dbReference>
<organism evidence="10 11">
    <name type="scientific">Bifidobacterium goeldii</name>
    <dbReference type="NCBI Taxonomy" id="2306975"/>
    <lineage>
        <taxon>Bacteria</taxon>
        <taxon>Bacillati</taxon>
        <taxon>Actinomycetota</taxon>
        <taxon>Actinomycetes</taxon>
        <taxon>Bifidobacteriales</taxon>
        <taxon>Bifidobacteriaceae</taxon>
        <taxon>Bifidobacterium</taxon>
    </lineage>
</organism>
<dbReference type="PANTHER" id="PTHR30136:SF35">
    <property type="entry name" value="HTH-TYPE TRANSCRIPTIONAL REGULATOR RV1719"/>
    <property type="match status" value="1"/>
</dbReference>
<dbReference type="GO" id="GO:0006071">
    <property type="term" value="P:glycerol metabolic process"/>
    <property type="evidence" value="ECO:0007669"/>
    <property type="project" value="UniProtKB-KW"/>
</dbReference>
<reference evidence="10 11" key="1">
    <citation type="submission" date="2018-09" db="EMBL/GenBank/DDBJ databases">
        <title>Characterization of the phylogenetic diversity of five novel species belonging to the genus Bifidobacterium.</title>
        <authorList>
            <person name="Lugli G.A."/>
            <person name="Duranti S."/>
            <person name="Milani C."/>
        </authorList>
    </citation>
    <scope>NUCLEOTIDE SEQUENCE [LARGE SCALE GENOMIC DNA]</scope>
    <source>
        <strain evidence="10 11">2034B</strain>
    </source>
</reference>
<dbReference type="InterPro" id="IPR036388">
    <property type="entry name" value="WH-like_DNA-bd_sf"/>
</dbReference>
<dbReference type="PANTHER" id="PTHR30136">
    <property type="entry name" value="HELIX-TURN-HELIX TRANSCRIPTIONAL REGULATOR, ICLR FAMILY"/>
    <property type="match status" value="1"/>
</dbReference>
<evidence type="ECO:0000256" key="5">
    <source>
        <dbReference type="ARBA" id="ARBA00058938"/>
    </source>
</evidence>
<dbReference type="SMART" id="SM00346">
    <property type="entry name" value="HTH_ICLR"/>
    <property type="match status" value="1"/>
</dbReference>
<evidence type="ECO:0000259" key="9">
    <source>
        <dbReference type="PROSITE" id="PS51078"/>
    </source>
</evidence>
<evidence type="ECO:0000256" key="4">
    <source>
        <dbReference type="ARBA" id="ARBA00023163"/>
    </source>
</evidence>
<dbReference type="SUPFAM" id="SSF46785">
    <property type="entry name" value="Winged helix' DNA-binding domain"/>
    <property type="match status" value="1"/>
</dbReference>
<keyword evidence="2" id="KW-0805">Transcription regulation</keyword>
<dbReference type="InterPro" id="IPR050707">
    <property type="entry name" value="HTH_MetabolicPath_Reg"/>
</dbReference>
<accession>A0A430FLP1</accession>
<keyword evidence="1" id="KW-0319">Glycerol metabolism</keyword>
<dbReference type="GO" id="GO:0003677">
    <property type="term" value="F:DNA binding"/>
    <property type="evidence" value="ECO:0007669"/>
    <property type="project" value="UniProtKB-KW"/>
</dbReference>
<evidence type="ECO:0000313" key="10">
    <source>
        <dbReference type="EMBL" id="RSX53661.1"/>
    </source>
</evidence>
<dbReference type="SUPFAM" id="SSF55781">
    <property type="entry name" value="GAF domain-like"/>
    <property type="match status" value="1"/>
</dbReference>
<keyword evidence="11" id="KW-1185">Reference proteome</keyword>
<dbReference type="PROSITE" id="PS51078">
    <property type="entry name" value="ICLR_ED"/>
    <property type="match status" value="1"/>
</dbReference>
<name>A0A430FLP1_9BIFI</name>
<dbReference type="InterPro" id="IPR036390">
    <property type="entry name" value="WH_DNA-bd_sf"/>
</dbReference>
<dbReference type="InterPro" id="IPR005471">
    <property type="entry name" value="Tscrpt_reg_IclR_N"/>
</dbReference>
<evidence type="ECO:0000259" key="8">
    <source>
        <dbReference type="PROSITE" id="PS51077"/>
    </source>
</evidence>
<dbReference type="OrthoDB" id="7274111at2"/>
<dbReference type="Proteomes" id="UP000287533">
    <property type="component" value="Unassembled WGS sequence"/>
</dbReference>
<dbReference type="GO" id="GO:0003700">
    <property type="term" value="F:DNA-binding transcription factor activity"/>
    <property type="evidence" value="ECO:0007669"/>
    <property type="project" value="TreeGrafter"/>
</dbReference>
<dbReference type="InterPro" id="IPR014757">
    <property type="entry name" value="Tscrpt_reg_IclR_C"/>
</dbReference>
<gene>
    <name evidence="10" type="ORF">D2E25_0984</name>
</gene>
<keyword evidence="3" id="KW-0238">DNA-binding</keyword>
<sequence>MCAMSERESRVTPGEESGDADDPRRVPSSLANAFAILRCFSADCPELGVTDVARMIGVHKSTVSRMMTSLQQLGYLHRDASTDKYRLGVSLLALVSPLLSNVDVRRIAHPLLQDEVARTHETAAIAVIEDVDPIVIDQIPSPKLVRHTQEVGTRYRGWASASVKVSLAFRPWNEAEQALRDGRIEGVDRSDQAVFARIRSELADIRQEGFALNDGESDPFEFSLAAPVFGADGALMAALVIAAPKPRVTPAAFAQIRDIVLHDAHLISRQLGYVEGIA</sequence>
<evidence type="ECO:0000256" key="7">
    <source>
        <dbReference type="SAM" id="MobiDB-lite"/>
    </source>
</evidence>
<evidence type="ECO:0000313" key="11">
    <source>
        <dbReference type="Proteomes" id="UP000287533"/>
    </source>
</evidence>
<evidence type="ECO:0000256" key="6">
    <source>
        <dbReference type="ARBA" id="ARBA00070406"/>
    </source>
</evidence>
<dbReference type="Gene3D" id="1.10.10.10">
    <property type="entry name" value="Winged helix-like DNA-binding domain superfamily/Winged helix DNA-binding domain"/>
    <property type="match status" value="1"/>
</dbReference>
<dbReference type="Pfam" id="PF01614">
    <property type="entry name" value="IclR_C"/>
    <property type="match status" value="1"/>
</dbReference>
<feature type="compositionally biased region" description="Basic and acidic residues" evidence="7">
    <location>
        <begin position="1"/>
        <end position="10"/>
    </location>
</feature>
<feature type="domain" description="IclR-ED" evidence="9">
    <location>
        <begin position="90"/>
        <end position="273"/>
    </location>
</feature>